<dbReference type="OrthoDB" id="10250769at2759"/>
<evidence type="ECO:0000256" key="2">
    <source>
        <dbReference type="ARBA" id="ARBA00022737"/>
    </source>
</evidence>
<dbReference type="InterPro" id="IPR015943">
    <property type="entry name" value="WD40/YVTN_repeat-like_dom_sf"/>
</dbReference>
<organism evidence="6 7">
    <name type="scientific">Cinara cedri</name>
    <dbReference type="NCBI Taxonomy" id="506608"/>
    <lineage>
        <taxon>Eukaryota</taxon>
        <taxon>Metazoa</taxon>
        <taxon>Ecdysozoa</taxon>
        <taxon>Arthropoda</taxon>
        <taxon>Hexapoda</taxon>
        <taxon>Insecta</taxon>
        <taxon>Pterygota</taxon>
        <taxon>Neoptera</taxon>
        <taxon>Paraneoptera</taxon>
        <taxon>Hemiptera</taxon>
        <taxon>Sternorrhyncha</taxon>
        <taxon>Aphidomorpha</taxon>
        <taxon>Aphidoidea</taxon>
        <taxon>Aphididae</taxon>
        <taxon>Lachninae</taxon>
        <taxon>Cinara</taxon>
    </lineage>
</organism>
<dbReference type="PANTHER" id="PTHR22840:SF12">
    <property type="entry name" value="WD REPEAT-CONTAINING PROTEIN 36"/>
    <property type="match status" value="1"/>
</dbReference>
<gene>
    <name evidence="6" type="ORF">CINCED_3A004412</name>
</gene>
<evidence type="ECO:0000313" key="7">
    <source>
        <dbReference type="Proteomes" id="UP000325440"/>
    </source>
</evidence>
<keyword evidence="1 3" id="KW-0853">WD repeat</keyword>
<dbReference type="InterPro" id="IPR059157">
    <property type="entry name" value="WDR36-Utp21_N"/>
</dbReference>
<dbReference type="InterPro" id="IPR007319">
    <property type="entry name" value="WDR36/Utp21_C"/>
</dbReference>
<dbReference type="InterPro" id="IPR001680">
    <property type="entry name" value="WD40_rpt"/>
</dbReference>
<dbReference type="Pfam" id="PF25168">
    <property type="entry name" value="Beta-prop_WDR36-Utp21_2nd"/>
    <property type="match status" value="1"/>
</dbReference>
<dbReference type="PROSITE" id="PS50294">
    <property type="entry name" value="WD_REPEATS_REGION"/>
    <property type="match status" value="2"/>
</dbReference>
<evidence type="ECO:0000259" key="5">
    <source>
        <dbReference type="Pfam" id="PF25171"/>
    </source>
</evidence>
<dbReference type="PROSITE" id="PS50082">
    <property type="entry name" value="WD_REPEATS_2"/>
    <property type="match status" value="2"/>
</dbReference>
<keyword evidence="7" id="KW-1185">Reference proteome</keyword>
<dbReference type="SUPFAM" id="SSF50978">
    <property type="entry name" value="WD40 repeat-like"/>
    <property type="match status" value="2"/>
</dbReference>
<protein>
    <submittedName>
        <fullName evidence="6">WD40/YVTN repeat-like-containing domain,WD40 repeat, conserved site,Small-subunit processome</fullName>
    </submittedName>
</protein>
<dbReference type="SMART" id="SM00320">
    <property type="entry name" value="WD40"/>
    <property type="match status" value="11"/>
</dbReference>
<dbReference type="PROSITE" id="PS00678">
    <property type="entry name" value="WD_REPEATS_1"/>
    <property type="match status" value="1"/>
</dbReference>
<dbReference type="GO" id="GO:0034388">
    <property type="term" value="C:Pwp2p-containing subcomplex of 90S preribosome"/>
    <property type="evidence" value="ECO:0007669"/>
    <property type="project" value="TreeGrafter"/>
</dbReference>
<dbReference type="Pfam" id="PF25171">
    <property type="entry name" value="Beta-prop_WDR36-Utp21_1st"/>
    <property type="match status" value="1"/>
</dbReference>
<accession>A0A5E4MLA2</accession>
<dbReference type="GO" id="GO:0006364">
    <property type="term" value="P:rRNA processing"/>
    <property type="evidence" value="ECO:0007669"/>
    <property type="project" value="InterPro"/>
</dbReference>
<dbReference type="GO" id="GO:0032040">
    <property type="term" value="C:small-subunit processome"/>
    <property type="evidence" value="ECO:0007669"/>
    <property type="project" value="InterPro"/>
</dbReference>
<dbReference type="Proteomes" id="UP000325440">
    <property type="component" value="Unassembled WGS sequence"/>
</dbReference>
<dbReference type="InterPro" id="IPR036322">
    <property type="entry name" value="WD40_repeat_dom_sf"/>
</dbReference>
<dbReference type="Pfam" id="PF04192">
    <property type="entry name" value="Utp21"/>
    <property type="match status" value="1"/>
</dbReference>
<feature type="domain" description="WDR36/Utp21 N-terminal" evidence="5">
    <location>
        <begin position="36"/>
        <end position="297"/>
    </location>
</feature>
<reference evidence="6 7" key="1">
    <citation type="submission" date="2019-08" db="EMBL/GenBank/DDBJ databases">
        <authorList>
            <person name="Alioto T."/>
            <person name="Alioto T."/>
            <person name="Gomez Garrido J."/>
        </authorList>
    </citation>
    <scope>NUCLEOTIDE SEQUENCE [LARGE SCALE GENOMIC DNA]</scope>
</reference>
<feature type="repeat" description="WD" evidence="3">
    <location>
        <begin position="263"/>
        <end position="304"/>
    </location>
</feature>
<dbReference type="AlphaFoldDB" id="A0A5E4MLA2"/>
<feature type="repeat" description="WD" evidence="3">
    <location>
        <begin position="556"/>
        <end position="597"/>
    </location>
</feature>
<dbReference type="Gene3D" id="2.130.10.10">
    <property type="entry name" value="YVTN repeat-like/Quinoprotein amine dehydrogenase"/>
    <property type="match status" value="2"/>
</dbReference>
<evidence type="ECO:0000256" key="3">
    <source>
        <dbReference type="PROSITE-ProRule" id="PRU00221"/>
    </source>
</evidence>
<evidence type="ECO:0000259" key="4">
    <source>
        <dbReference type="Pfam" id="PF04192"/>
    </source>
</evidence>
<evidence type="ECO:0000256" key="1">
    <source>
        <dbReference type="ARBA" id="ARBA00022574"/>
    </source>
</evidence>
<proteinExistence type="predicted"/>
<dbReference type="EMBL" id="CABPRJ010000962">
    <property type="protein sequence ID" value="VVC33010.1"/>
    <property type="molecule type" value="Genomic_DNA"/>
</dbReference>
<sequence length="877" mass="98971">MTTSSRIFLQNRALGFVSNEIPLVTRYINLRRENLIITCVGRAFHTYSSDRFQLLSVSPQHDTDITCLAADSYLVYTSCGKQIYAWRRGVELKHTYRGHKSDVKLLFPFAVNLVSIDDSRILKVWDVKTETIHKEIVLNITATAICHPPTYTNKILIGSVEGKLQLWNINTGVMIHEFTGWNCRVTSLEPAPAEDMVAIGLENGKIILYNLKYGINKLSFVQDWGSVTRISFLIKRQLMITGSPKGTIVVWNLEEGKVDSLIIKAHFGSICGLQCLPDEPLFVTSSSDNSLKMWRFDMSDGSASLFKIREGHFKPPVAIRFHGGSGANILSAGNDSSLRVFNTVTEIANKSFGRASYNRKISKKRGNKWADPLIMPPISAFTSETTREKEWDNIIAIHKDIPIVTTWSFNNSKMGEHKLCHERFKKNVSGQKSITATCAFLTHCGNFAVIGYSSGHIDKFNVQSGLHRGTYGKPIAHKFVRGVYVNTLNQIMVSGGSDTFLQFWHFKKLNLLLKLKLDDTVSFFNWHAENSFLAVALDNFDINIIDTDTHIVIRKFNGHLGPLTDITFSPDSRWIVSAAMDLTIRTWDIPSASIIDILKVDTPCVSLTFSPTGNYLATAHADKLGIYLWFNKALYTHISLRPVTEAQTPESLPLTGVNPESIECPIEDESDEYISKKQIDNMITMSTLDEARWQSILNLDTIKNRNKPLQPPKISDTAPFFIPTIASVDFRFDLESALRNDDSNIKSFPETLMQTVFAQQLLKAENLKDYQALFNQLKCMGPSALNYEVRCLSPEAGGTYELMMKFLELLKQVSENNIDFELSQSYLGVFLKHNGCALAQRPDAINILDQISKHNPWEELEKDFFLCLSIVDYMKNN</sequence>
<evidence type="ECO:0000313" key="6">
    <source>
        <dbReference type="EMBL" id="VVC33010.1"/>
    </source>
</evidence>
<feature type="domain" description="WDR36/Utp21 C-terminal" evidence="4">
    <location>
        <begin position="678"/>
        <end position="875"/>
    </location>
</feature>
<dbReference type="PANTHER" id="PTHR22840">
    <property type="entry name" value="WD REPEAT-CONTAINING PROTEIN 36"/>
    <property type="match status" value="1"/>
</dbReference>
<dbReference type="InterPro" id="IPR019775">
    <property type="entry name" value="WD40_repeat_CS"/>
</dbReference>
<keyword evidence="2" id="KW-0677">Repeat</keyword>
<name>A0A5E4MLA2_9HEMI</name>